<name>A0ABN8N3W4_9CNID</name>
<keyword evidence="4" id="KW-0812">Transmembrane</keyword>
<dbReference type="PANTHER" id="PTHR15379">
    <property type="entry name" value="CELL GROWTH REGULATOR WITH RING FINGER DOMAIN PROTEIN 1"/>
    <property type="match status" value="1"/>
</dbReference>
<accession>A0ABN8N3W4</accession>
<keyword evidence="2" id="KW-0862">Zinc</keyword>
<dbReference type="Gene3D" id="3.30.40.10">
    <property type="entry name" value="Zinc/RING finger domain, C3HC4 (zinc finger)"/>
    <property type="match status" value="1"/>
</dbReference>
<dbReference type="PROSITE" id="PS50089">
    <property type="entry name" value="ZF_RING_2"/>
    <property type="match status" value="1"/>
</dbReference>
<evidence type="ECO:0000259" key="5">
    <source>
        <dbReference type="PROSITE" id="PS50089"/>
    </source>
</evidence>
<dbReference type="SUPFAM" id="SSF57850">
    <property type="entry name" value="RING/U-box"/>
    <property type="match status" value="1"/>
</dbReference>
<proteinExistence type="predicted"/>
<evidence type="ECO:0000313" key="7">
    <source>
        <dbReference type="Proteomes" id="UP001159405"/>
    </source>
</evidence>
<reference evidence="6 7" key="1">
    <citation type="submission" date="2022-05" db="EMBL/GenBank/DDBJ databases">
        <authorList>
            <consortium name="Genoscope - CEA"/>
            <person name="William W."/>
        </authorList>
    </citation>
    <scope>NUCLEOTIDE SEQUENCE [LARGE SCALE GENOMIC DNA]</scope>
</reference>
<organism evidence="6 7">
    <name type="scientific">Porites lobata</name>
    <dbReference type="NCBI Taxonomy" id="104759"/>
    <lineage>
        <taxon>Eukaryota</taxon>
        <taxon>Metazoa</taxon>
        <taxon>Cnidaria</taxon>
        <taxon>Anthozoa</taxon>
        <taxon>Hexacorallia</taxon>
        <taxon>Scleractinia</taxon>
        <taxon>Fungiina</taxon>
        <taxon>Poritidae</taxon>
        <taxon>Porites</taxon>
    </lineage>
</organism>
<keyword evidence="7" id="KW-1185">Reference proteome</keyword>
<keyword evidence="1 3" id="KW-0479">Metal-binding</keyword>
<dbReference type="EMBL" id="CALNXK010000008">
    <property type="protein sequence ID" value="CAH3040690.1"/>
    <property type="molecule type" value="Genomic_DNA"/>
</dbReference>
<dbReference type="PANTHER" id="PTHR15379:SF2">
    <property type="entry name" value="CELL GROWTH REGULATOR WITH RING FINGER DOMAIN PROTEIN 1"/>
    <property type="match status" value="1"/>
</dbReference>
<comment type="caution">
    <text evidence="6">The sequence shown here is derived from an EMBL/GenBank/DDBJ whole genome shotgun (WGS) entry which is preliminary data.</text>
</comment>
<dbReference type="InterPro" id="IPR013083">
    <property type="entry name" value="Znf_RING/FYVE/PHD"/>
</dbReference>
<feature type="transmembrane region" description="Helical" evidence="4">
    <location>
        <begin position="6"/>
        <end position="25"/>
    </location>
</feature>
<evidence type="ECO:0000256" key="1">
    <source>
        <dbReference type="ARBA" id="ARBA00022771"/>
    </source>
</evidence>
<evidence type="ECO:0000256" key="4">
    <source>
        <dbReference type="SAM" id="Phobius"/>
    </source>
</evidence>
<protein>
    <recommendedName>
        <fullName evidence="5">RING-type domain-containing protein</fullName>
    </recommendedName>
</protein>
<keyword evidence="4" id="KW-0472">Membrane</keyword>
<evidence type="ECO:0000256" key="3">
    <source>
        <dbReference type="PROSITE-ProRule" id="PRU00175"/>
    </source>
</evidence>
<keyword evidence="1 3" id="KW-0863">Zinc-finger</keyword>
<dbReference type="InterPro" id="IPR001841">
    <property type="entry name" value="Znf_RING"/>
</dbReference>
<dbReference type="Proteomes" id="UP001159405">
    <property type="component" value="Unassembled WGS sequence"/>
</dbReference>
<sequence>MADWLSLFSALIIVGCFLLLARFIVSLGVMEREAMFNLNLPRREIPSKQMIEVKNPFVLKLKSLHSTSTADSGVIEFLLSTTSPCYLTLYWEVTKDVIDSVLGHSHPEQQTSGFDDAENGDDDLDLDDVPIMTALPLEHFLKGSYKERGTSEFYDSGVDHTIIAVPPTDLKIASLSSHPSEGSNSTYSLIVTVEMCPNDEQGPQQLADIVALMTAVQLSNVSAGKLTSNIVMQFVQTAEGNIYSMKKLFVAESDDLIEMQSSSSTQRTATSSAGVENSTISSNQLTNAVCIICLTLPVTRAFLPCRHACACGLCCQQLSYCPMCRALIQSYFIVQDEPFIDDAESGTSSELRGMSLGEILRGVLSAS</sequence>
<evidence type="ECO:0000256" key="2">
    <source>
        <dbReference type="ARBA" id="ARBA00022833"/>
    </source>
</evidence>
<feature type="domain" description="RING-type" evidence="5">
    <location>
        <begin position="290"/>
        <end position="325"/>
    </location>
</feature>
<dbReference type="Pfam" id="PF13920">
    <property type="entry name" value="zf-C3HC4_3"/>
    <property type="match status" value="1"/>
</dbReference>
<evidence type="ECO:0000313" key="6">
    <source>
        <dbReference type="EMBL" id="CAH3040690.1"/>
    </source>
</evidence>
<keyword evidence="4" id="KW-1133">Transmembrane helix</keyword>
<dbReference type="InterPro" id="IPR042496">
    <property type="entry name" value="CGRF1"/>
</dbReference>
<gene>
    <name evidence="6" type="ORF">PLOB_00045876</name>
</gene>